<name>A0A147IU13_9SPHN</name>
<dbReference type="Gene3D" id="3.10.450.230">
    <property type="entry name" value="VirB8 protein"/>
    <property type="match status" value="1"/>
</dbReference>
<dbReference type="AlphaFoldDB" id="A0A147IU13"/>
<keyword evidence="3 5" id="KW-1133">Transmembrane helix</keyword>
<evidence type="ECO:0000256" key="5">
    <source>
        <dbReference type="SAM" id="Phobius"/>
    </source>
</evidence>
<dbReference type="InterPro" id="IPR032710">
    <property type="entry name" value="NTF2-like_dom_sf"/>
</dbReference>
<dbReference type="PATRIC" id="fig|172044.3.peg.1336"/>
<dbReference type="SUPFAM" id="SSF54427">
    <property type="entry name" value="NTF2-like"/>
    <property type="match status" value="1"/>
</dbReference>
<evidence type="ECO:0000313" key="8">
    <source>
        <dbReference type="Proteomes" id="UP000073923"/>
    </source>
</evidence>
<protein>
    <recommendedName>
        <fullName evidence="6">Bacterial virulence protein VirB8 domain-containing protein</fullName>
    </recommendedName>
</protein>
<accession>A0A147IU13</accession>
<dbReference type="GO" id="GO:0016020">
    <property type="term" value="C:membrane"/>
    <property type="evidence" value="ECO:0007669"/>
    <property type="project" value="UniProtKB-SubCell"/>
</dbReference>
<dbReference type="GO" id="GO:0030255">
    <property type="term" value="P:protein secretion by the type IV secretion system"/>
    <property type="evidence" value="ECO:0007669"/>
    <property type="project" value="InterPro"/>
</dbReference>
<sequence>MTKAAKRSEKAYFAQGATWAQDRQDALQTSRRVAWIIASVAVVIALCEALALVILMPLKTVVPYTLMVDRQTGFVQALKPLDTQLVSGDKALTQSFLVQYVIAREGYDRDTLQADYRKVGLWSTGQARADYVAAMQASNPDSPLARLPASTLIDVQVKSVTPIGKNVAMVRFETRRRDAGGQIQPGRAWVAAIRYGYSGEPLSIADRFVNPLGFQVQRYRRSEEVLPAPDPVTVPSPVTLAPVPNNVAQAPLRAPQP</sequence>
<dbReference type="CDD" id="cd16424">
    <property type="entry name" value="VirB8"/>
    <property type="match status" value="1"/>
</dbReference>
<evidence type="ECO:0000313" key="7">
    <source>
        <dbReference type="EMBL" id="KTT99108.1"/>
    </source>
</evidence>
<organism evidence="7 8">
    <name type="scientific">Sphingomonas yabuuchiae</name>
    <dbReference type="NCBI Taxonomy" id="172044"/>
    <lineage>
        <taxon>Bacteria</taxon>
        <taxon>Pseudomonadati</taxon>
        <taxon>Pseudomonadota</taxon>
        <taxon>Alphaproteobacteria</taxon>
        <taxon>Sphingomonadales</taxon>
        <taxon>Sphingomonadaceae</taxon>
        <taxon>Sphingomonas</taxon>
    </lineage>
</organism>
<feature type="transmembrane region" description="Helical" evidence="5">
    <location>
        <begin position="33"/>
        <end position="58"/>
    </location>
</feature>
<gene>
    <name evidence="7" type="ORF">NS355_07760</name>
</gene>
<dbReference type="InterPro" id="IPR007430">
    <property type="entry name" value="VirB8"/>
</dbReference>
<dbReference type="EMBL" id="LDTF01000031">
    <property type="protein sequence ID" value="KTT99108.1"/>
    <property type="molecule type" value="Genomic_DNA"/>
</dbReference>
<dbReference type="Proteomes" id="UP000073923">
    <property type="component" value="Unassembled WGS sequence"/>
</dbReference>
<evidence type="ECO:0000256" key="1">
    <source>
        <dbReference type="ARBA" id="ARBA00004167"/>
    </source>
</evidence>
<reference evidence="7 8" key="1">
    <citation type="journal article" date="2016" name="Front. Microbiol.">
        <title>Genomic Resource of Rice Seed Associated Bacteria.</title>
        <authorList>
            <person name="Midha S."/>
            <person name="Bansal K."/>
            <person name="Sharma S."/>
            <person name="Kumar N."/>
            <person name="Patil P.P."/>
            <person name="Chaudhry V."/>
            <person name="Patil P.B."/>
        </authorList>
    </citation>
    <scope>NUCLEOTIDE SEQUENCE [LARGE SCALE GENOMIC DNA]</scope>
    <source>
        <strain evidence="7 8">NS355</strain>
    </source>
</reference>
<feature type="domain" description="Bacterial virulence protein VirB8" evidence="6">
    <location>
        <begin position="16"/>
        <end position="224"/>
    </location>
</feature>
<evidence type="ECO:0000256" key="3">
    <source>
        <dbReference type="ARBA" id="ARBA00022989"/>
    </source>
</evidence>
<dbReference type="OrthoDB" id="7366154at2"/>
<dbReference type="PIRSF" id="PIRSF003299">
    <property type="entry name" value="VirB8_PtlE"/>
    <property type="match status" value="1"/>
</dbReference>
<proteinExistence type="predicted"/>
<dbReference type="InterPro" id="IPR026264">
    <property type="entry name" value="VirB8/PtlE"/>
</dbReference>
<keyword evidence="2 5" id="KW-0812">Transmembrane</keyword>
<comment type="subcellular location">
    <subcellularLocation>
        <location evidence="1">Membrane</location>
        <topology evidence="1">Single-pass membrane protein</topology>
    </subcellularLocation>
</comment>
<evidence type="ECO:0000259" key="6">
    <source>
        <dbReference type="Pfam" id="PF04335"/>
    </source>
</evidence>
<dbReference type="Pfam" id="PF04335">
    <property type="entry name" value="VirB8"/>
    <property type="match status" value="1"/>
</dbReference>
<evidence type="ECO:0000256" key="4">
    <source>
        <dbReference type="ARBA" id="ARBA00023136"/>
    </source>
</evidence>
<keyword evidence="4 5" id="KW-0472">Membrane</keyword>
<dbReference type="RefSeq" id="WP_058745180.1">
    <property type="nucleotide sequence ID" value="NZ_LDTF01000031.1"/>
</dbReference>
<evidence type="ECO:0000256" key="2">
    <source>
        <dbReference type="ARBA" id="ARBA00022692"/>
    </source>
</evidence>
<comment type="caution">
    <text evidence="7">The sequence shown here is derived from an EMBL/GenBank/DDBJ whole genome shotgun (WGS) entry which is preliminary data.</text>
</comment>